<dbReference type="Proteomes" id="UP000017837">
    <property type="component" value="Unassembled WGS sequence"/>
</dbReference>
<dbReference type="AlphaFoldDB" id="V4PKJ2"/>
<evidence type="ECO:0000313" key="1">
    <source>
        <dbReference type="EMBL" id="ESQ87769.1"/>
    </source>
</evidence>
<organism evidence="1 2">
    <name type="scientific">Asticcacaulis benevestitus DSM 16100 = ATCC BAA-896</name>
    <dbReference type="NCBI Taxonomy" id="1121022"/>
    <lineage>
        <taxon>Bacteria</taxon>
        <taxon>Pseudomonadati</taxon>
        <taxon>Pseudomonadota</taxon>
        <taxon>Alphaproteobacteria</taxon>
        <taxon>Caulobacterales</taxon>
        <taxon>Caulobacteraceae</taxon>
        <taxon>Asticcacaulis</taxon>
    </lineage>
</organism>
<keyword evidence="2" id="KW-1185">Reference proteome</keyword>
<dbReference type="EMBL" id="AWGB01000042">
    <property type="protein sequence ID" value="ESQ87769.1"/>
    <property type="molecule type" value="Genomic_DNA"/>
</dbReference>
<dbReference type="InterPro" id="IPR036425">
    <property type="entry name" value="MoaB/Mog-like_dom_sf"/>
</dbReference>
<evidence type="ECO:0000313" key="2">
    <source>
        <dbReference type="Proteomes" id="UP000017837"/>
    </source>
</evidence>
<sequence length="126" mass="13831">MTETSRTLNLAILCISDGGDLDIERRAERLTDRVVKQGHRVLAQKTLSDDRAALIAQIRNWIDDTRMDVILVIDPSIFTDGETSSTIPFSDDPDSGLTYSLILTDDSAGFIGAIHVKAMRALPALM</sequence>
<protein>
    <submittedName>
        <fullName evidence="1">Uncharacterized protein</fullName>
    </submittedName>
</protein>
<dbReference type="SUPFAM" id="SSF53218">
    <property type="entry name" value="Molybdenum cofactor biosynthesis proteins"/>
    <property type="match status" value="1"/>
</dbReference>
<name>V4PKJ2_9CAUL</name>
<comment type="caution">
    <text evidence="1">The sequence shown here is derived from an EMBL/GenBank/DDBJ whole genome shotgun (WGS) entry which is preliminary data.</text>
</comment>
<dbReference type="RefSeq" id="WP_018083369.1">
    <property type="nucleotide sequence ID" value="NZ_AQWM01000030.1"/>
</dbReference>
<dbReference type="PATRIC" id="fig|1121022.4.peg.3462"/>
<proteinExistence type="predicted"/>
<dbReference type="Gene3D" id="3.40.980.10">
    <property type="entry name" value="MoaB/Mog-like domain"/>
    <property type="match status" value="1"/>
</dbReference>
<dbReference type="STRING" id="1121022.GCA_000376105_03689"/>
<accession>V4PKJ2</accession>
<reference evidence="1 2" key="1">
    <citation type="journal article" date="2014" name="Nature">
        <title>Sequential evolution of bacterial morphology by co-option of a developmental regulator.</title>
        <authorList>
            <person name="Jiang C."/>
            <person name="Brown P.J."/>
            <person name="Ducret A."/>
            <person name="Brun Y.V."/>
        </authorList>
    </citation>
    <scope>NUCLEOTIDE SEQUENCE [LARGE SCALE GENOMIC DNA]</scope>
    <source>
        <strain evidence="1 2">DSM 16100</strain>
    </source>
</reference>
<gene>
    <name evidence="1" type="ORF">ABENE_17000</name>
</gene>